<dbReference type="Proteomes" id="UP000248961">
    <property type="component" value="Unassembled WGS sequence"/>
</dbReference>
<dbReference type="GeneID" id="37199635"/>
<dbReference type="VEuPathDB" id="FungiDB:BO97DRAFT_406115"/>
<gene>
    <name evidence="1" type="ORF">BO97DRAFT_406115</name>
</gene>
<reference evidence="1 2" key="1">
    <citation type="submission" date="2018-02" db="EMBL/GenBank/DDBJ databases">
        <title>The genomes of Aspergillus section Nigri reveals drivers in fungal speciation.</title>
        <authorList>
            <consortium name="DOE Joint Genome Institute"/>
            <person name="Vesth T.C."/>
            <person name="Nybo J."/>
            <person name="Theobald S."/>
            <person name="Brandl J."/>
            <person name="Frisvad J.C."/>
            <person name="Nielsen K.F."/>
            <person name="Lyhne E.K."/>
            <person name="Kogle M.E."/>
            <person name="Kuo A."/>
            <person name="Riley R."/>
            <person name="Clum A."/>
            <person name="Nolan M."/>
            <person name="Lipzen A."/>
            <person name="Salamov A."/>
            <person name="Henrissat B."/>
            <person name="Wiebenga A."/>
            <person name="De vries R.P."/>
            <person name="Grigoriev I.V."/>
            <person name="Mortensen U.H."/>
            <person name="Andersen M.R."/>
            <person name="Baker S.E."/>
        </authorList>
    </citation>
    <scope>NUCLEOTIDE SEQUENCE [LARGE SCALE GENOMIC DNA]</scope>
    <source>
        <strain evidence="1 2">CBS 101889</strain>
    </source>
</reference>
<dbReference type="RefSeq" id="XP_025550588.1">
    <property type="nucleotide sequence ID" value="XM_025695346.1"/>
</dbReference>
<evidence type="ECO:0000313" key="2">
    <source>
        <dbReference type="Proteomes" id="UP000248961"/>
    </source>
</evidence>
<protein>
    <submittedName>
        <fullName evidence="1">Uncharacterized protein</fullName>
    </submittedName>
</protein>
<keyword evidence="2" id="KW-1185">Reference proteome</keyword>
<accession>A0A395HYV6</accession>
<dbReference type="AlphaFoldDB" id="A0A395HYV6"/>
<sequence>MKRGATDWKRLTPYLKRRPVRERTRAESNLQNLLYMFQGSEQRRKKRKHRRILVAGLVRTSQASLTEEADQVLENRHVEITAEVRVDRHDPCCSPGWRSSRAFQKRQNRPSSCVLVPYARDESSLLSGVDLSVCTLLSLDPLLPGRPQFLRTLRRGRIPRNTH</sequence>
<name>A0A395HYV6_ASPHC</name>
<evidence type="ECO:0000313" key="1">
    <source>
        <dbReference type="EMBL" id="RAL11434.1"/>
    </source>
</evidence>
<dbReference type="EMBL" id="KZ824288">
    <property type="protein sequence ID" value="RAL11434.1"/>
    <property type="molecule type" value="Genomic_DNA"/>
</dbReference>
<proteinExistence type="predicted"/>
<organism evidence="1 2">
    <name type="scientific">Aspergillus homomorphus (strain CBS 101889)</name>
    <dbReference type="NCBI Taxonomy" id="1450537"/>
    <lineage>
        <taxon>Eukaryota</taxon>
        <taxon>Fungi</taxon>
        <taxon>Dikarya</taxon>
        <taxon>Ascomycota</taxon>
        <taxon>Pezizomycotina</taxon>
        <taxon>Eurotiomycetes</taxon>
        <taxon>Eurotiomycetidae</taxon>
        <taxon>Eurotiales</taxon>
        <taxon>Aspergillaceae</taxon>
        <taxon>Aspergillus</taxon>
        <taxon>Aspergillus subgen. Circumdati</taxon>
    </lineage>
</organism>